<organism evidence="1 2">
    <name type="scientific">Carboxydichorda subterranea</name>
    <dbReference type="NCBI Taxonomy" id="3109565"/>
    <lineage>
        <taxon>Bacteria</taxon>
        <taxon>Bacillati</taxon>
        <taxon>Bacillota</taxon>
        <taxon>Limnochordia</taxon>
        <taxon>Limnochordales</taxon>
        <taxon>Geochordaceae</taxon>
        <taxon>Carboxydichorda</taxon>
    </lineage>
</organism>
<proteinExistence type="predicted"/>
<dbReference type="Proteomes" id="UP001332192">
    <property type="component" value="Chromosome"/>
</dbReference>
<protein>
    <submittedName>
        <fullName evidence="1">DMT family transporter</fullName>
    </submittedName>
</protein>
<evidence type="ECO:0000313" key="1">
    <source>
        <dbReference type="EMBL" id="WRP18696.1"/>
    </source>
</evidence>
<dbReference type="EMBL" id="CP141615">
    <property type="protein sequence ID" value="WRP18696.1"/>
    <property type="molecule type" value="Genomic_DNA"/>
</dbReference>
<dbReference type="InterPro" id="IPR037185">
    <property type="entry name" value="EmrE-like"/>
</dbReference>
<accession>A0ABZ1C1P5</accession>
<name>A0ABZ1C1P5_9FIRM</name>
<keyword evidence="2" id="KW-1185">Reference proteome</keyword>
<dbReference type="SUPFAM" id="SSF103481">
    <property type="entry name" value="Multidrug resistance efflux transporter EmrE"/>
    <property type="match status" value="1"/>
</dbReference>
<evidence type="ECO:0000313" key="2">
    <source>
        <dbReference type="Proteomes" id="UP001332192"/>
    </source>
</evidence>
<sequence>MGLASYGASLVLYVRALRELGTARTGAYFSLAPFVGAASVLWWREPVTAALAAAGALMGAGAWVHLSERHGHFHVHEPMEHAHAHVHDAHHRHEHRPEDPAGEPHTHVHRHAPVAHRHPHYPDIHHGERVARPGLASRGASAGANPRTAASDSTTVFTCASVAPPAPVPPHR</sequence>
<gene>
    <name evidence="1" type="ORF">U7230_06770</name>
</gene>
<reference evidence="1 2" key="1">
    <citation type="journal article" date="2024" name="Front. Microbiol.">
        <title>Novel thermophilic genera Geochorda gen. nov. and Carboxydochorda gen. nov. from the deep terrestrial subsurface reveal the ecophysiological diversity in the class Limnochordia.</title>
        <authorList>
            <person name="Karnachuk O.V."/>
            <person name="Lukina A.P."/>
            <person name="Avakyan M.R."/>
            <person name="Kadnikov V.V."/>
            <person name="Begmatov S."/>
            <person name="Beletsky A.V."/>
            <person name="Vlasova K.G."/>
            <person name="Novikov A.A."/>
            <person name="Shcherbakova V.A."/>
            <person name="Mardanov A.V."/>
            <person name="Ravin N.V."/>
        </authorList>
    </citation>
    <scope>NUCLEOTIDE SEQUENCE [LARGE SCALE GENOMIC DNA]</scope>
    <source>
        <strain evidence="1 2">L945</strain>
    </source>
</reference>